<feature type="transmembrane region" description="Helical" evidence="5">
    <location>
        <begin position="347"/>
        <end position="371"/>
    </location>
</feature>
<feature type="transmembrane region" description="Helical" evidence="5">
    <location>
        <begin position="176"/>
        <end position="204"/>
    </location>
</feature>
<evidence type="ECO:0000256" key="5">
    <source>
        <dbReference type="SAM" id="Phobius"/>
    </source>
</evidence>
<keyword evidence="3 5" id="KW-1133">Transmembrane helix</keyword>
<dbReference type="EMBL" id="JANKHO010000351">
    <property type="protein sequence ID" value="KAJ3511071.1"/>
    <property type="molecule type" value="Genomic_DNA"/>
</dbReference>
<dbReference type="AlphaFoldDB" id="A0A9W8K2D7"/>
<dbReference type="InterPro" id="IPR049456">
    <property type="entry name" value="Anoctamin_N_fung"/>
</dbReference>
<evidence type="ECO:0008006" key="10">
    <source>
        <dbReference type="Google" id="ProtNLM"/>
    </source>
</evidence>
<dbReference type="Pfam" id="PF20877">
    <property type="entry name" value="Anoctamin_N"/>
    <property type="match status" value="1"/>
</dbReference>
<feature type="transmembrane region" description="Helical" evidence="5">
    <location>
        <begin position="552"/>
        <end position="575"/>
    </location>
</feature>
<evidence type="ECO:0000256" key="1">
    <source>
        <dbReference type="ARBA" id="ARBA00004141"/>
    </source>
</evidence>
<feature type="transmembrane region" description="Helical" evidence="5">
    <location>
        <begin position="210"/>
        <end position="228"/>
    </location>
</feature>
<dbReference type="GO" id="GO:0016020">
    <property type="term" value="C:membrane"/>
    <property type="evidence" value="ECO:0007669"/>
    <property type="project" value="UniProtKB-SubCell"/>
</dbReference>
<feature type="domain" description="Anoctamin alpha-beta plait" evidence="7">
    <location>
        <begin position="8"/>
        <end position="136"/>
    </location>
</feature>
<dbReference type="OrthoDB" id="296386at2759"/>
<sequence>MPDARPPDVDLVIAFRATKKTSLSKQQTREDARKAEQQYQRLIKTLTYAGLKAVGRRGESLGHLLIFVTCPPSHVEELVKRERHSDFLSGLPVTPVANILPLSPAERIRLVHAYITSTPSDGGLGVSPDAPEWDLVESIFPLQDREFNEHWVRAWKPQNIASVQLERIRDQFGDSLAFYFSFLSSYTKFLVFPAILGLLGHFVLPPYSPLYSISIALWSIVFVEWWRVHERILSLRFGTRGSFRVEKRRAQYKQGMSWWNKELRVLASVPVILVFAGILSAILTGIFVFEAFITQLYEGPGKKIIAFSPTLLFVALVPRVLAIYQAIAVRLTKWENHAHKSTYNASLTLKTFALSAIVAYLGLGLSAFVYVPFGEGVMRWVQAWLFGGASTENGFTATLRDMLNGTVPTSGSSEVFTQGLTGASEKASVWDANTANVRAKLNPGRLRDQMFAFTVTNQAVNTFLEVGLPFVLRWVDDFRKKKAKAKNGAPVSSAASSVGSDSGSSVKKRVVFEDEQERGGLEERAYLDSVREEAALPEYDLFADYSEMVIQFGYVVLWSTIWPLAGVMAFLNNLLELRSDAFKMTVHVRRPIPSRTDTIGPWLDALTFLTWLGAMTNSALVYLFSPQLLPSAALSYPTSNVIPENTSPADGSKLLVEEHLVSAAGGSSGWGIDASSSSTTMAATKELLLTAILVALVASHAFILVRFLIRNVVEKVFWRGSNTVEEREREDKEVKIKFLKGEAPGEEQVVIGRQVGDVGREDEESARDDMGFWEHDEGLEEIRRISKEA</sequence>
<proteinExistence type="predicted"/>
<dbReference type="InterPro" id="IPR007632">
    <property type="entry name" value="Anoctamin"/>
</dbReference>
<organism evidence="8 9">
    <name type="scientific">Agrocybe chaxingu</name>
    <dbReference type="NCBI Taxonomy" id="84603"/>
    <lineage>
        <taxon>Eukaryota</taxon>
        <taxon>Fungi</taxon>
        <taxon>Dikarya</taxon>
        <taxon>Basidiomycota</taxon>
        <taxon>Agaricomycotina</taxon>
        <taxon>Agaricomycetes</taxon>
        <taxon>Agaricomycetidae</taxon>
        <taxon>Agaricales</taxon>
        <taxon>Agaricineae</taxon>
        <taxon>Strophariaceae</taxon>
        <taxon>Agrocybe</taxon>
    </lineage>
</organism>
<dbReference type="PANTHER" id="PTHR12308:SF73">
    <property type="entry name" value="ANOCTAMIN"/>
    <property type="match status" value="1"/>
</dbReference>
<accession>A0A9W8K2D7</accession>
<dbReference type="GO" id="GO:0032541">
    <property type="term" value="C:cortical endoplasmic reticulum"/>
    <property type="evidence" value="ECO:0007669"/>
    <property type="project" value="TreeGrafter"/>
</dbReference>
<evidence type="ECO:0000313" key="9">
    <source>
        <dbReference type="Proteomes" id="UP001148786"/>
    </source>
</evidence>
<dbReference type="GO" id="GO:0005254">
    <property type="term" value="F:chloride channel activity"/>
    <property type="evidence" value="ECO:0007669"/>
    <property type="project" value="TreeGrafter"/>
</dbReference>
<reference evidence="8" key="1">
    <citation type="submission" date="2022-07" db="EMBL/GenBank/DDBJ databases">
        <title>Genome Sequence of Agrocybe chaxingu.</title>
        <authorList>
            <person name="Buettner E."/>
        </authorList>
    </citation>
    <scope>NUCLEOTIDE SEQUENCE</scope>
    <source>
        <strain evidence="8">MP-N11</strain>
    </source>
</reference>
<evidence type="ECO:0000313" key="8">
    <source>
        <dbReference type="EMBL" id="KAJ3511071.1"/>
    </source>
</evidence>
<dbReference type="Proteomes" id="UP001148786">
    <property type="component" value="Unassembled WGS sequence"/>
</dbReference>
<feature type="transmembrane region" description="Helical" evidence="5">
    <location>
        <begin position="265"/>
        <end position="292"/>
    </location>
</feature>
<evidence type="ECO:0000256" key="2">
    <source>
        <dbReference type="ARBA" id="ARBA00022692"/>
    </source>
</evidence>
<keyword evidence="9" id="KW-1185">Reference proteome</keyword>
<feature type="transmembrane region" description="Helical" evidence="5">
    <location>
        <begin position="304"/>
        <end position="327"/>
    </location>
</feature>
<feature type="transmembrane region" description="Helical" evidence="5">
    <location>
        <begin position="687"/>
        <end position="709"/>
    </location>
</feature>
<comment type="caution">
    <text evidence="8">The sequence shown here is derived from an EMBL/GenBank/DDBJ whole genome shotgun (WGS) entry which is preliminary data.</text>
</comment>
<dbReference type="InterPro" id="IPR049452">
    <property type="entry name" value="Anoctamin_TM"/>
</dbReference>
<evidence type="ECO:0000256" key="4">
    <source>
        <dbReference type="ARBA" id="ARBA00023136"/>
    </source>
</evidence>
<gene>
    <name evidence="8" type="ORF">NLJ89_g4313</name>
</gene>
<evidence type="ECO:0000259" key="6">
    <source>
        <dbReference type="Pfam" id="PF04547"/>
    </source>
</evidence>
<keyword evidence="2 5" id="KW-0812">Transmembrane</keyword>
<name>A0A9W8K2D7_9AGAR</name>
<feature type="transmembrane region" description="Helical" evidence="5">
    <location>
        <begin position="599"/>
        <end position="624"/>
    </location>
</feature>
<evidence type="ECO:0000259" key="7">
    <source>
        <dbReference type="Pfam" id="PF20877"/>
    </source>
</evidence>
<dbReference type="PANTHER" id="PTHR12308">
    <property type="entry name" value="ANOCTAMIN"/>
    <property type="match status" value="1"/>
</dbReference>
<comment type="subcellular location">
    <subcellularLocation>
        <location evidence="1">Membrane</location>
        <topology evidence="1">Multi-pass membrane protein</topology>
    </subcellularLocation>
</comment>
<keyword evidence="4 5" id="KW-0472">Membrane</keyword>
<evidence type="ECO:0000256" key="3">
    <source>
        <dbReference type="ARBA" id="ARBA00022989"/>
    </source>
</evidence>
<feature type="domain" description="Anoctamin transmembrane" evidence="6">
    <location>
        <begin position="168"/>
        <end position="716"/>
    </location>
</feature>
<dbReference type="Pfam" id="PF04547">
    <property type="entry name" value="Anoctamin"/>
    <property type="match status" value="1"/>
</dbReference>
<protein>
    <recommendedName>
        <fullName evidence="10">DUF590-domain-containing protein</fullName>
    </recommendedName>
</protein>